<evidence type="ECO:0000256" key="1">
    <source>
        <dbReference type="SAM" id="MobiDB-lite"/>
    </source>
</evidence>
<accession>Q6QXN4</accession>
<organismHost>
    <name type="scientific">Agrotis segetum</name>
    <name type="common">Turnip moth</name>
    <dbReference type="NCBI Taxonomy" id="47767"/>
</organismHost>
<keyword evidence="6" id="KW-1185">Reference proteome</keyword>
<reference evidence="2 5" key="1">
    <citation type="submission" date="2004-09" db="EMBL/GenBank/DDBJ databases">
        <authorList>
            <person name="Ai X.L."/>
            <person name="Wang Z.F."/>
            <person name="Wang B."/>
            <person name="Zhang W."/>
            <person name="Li F."/>
            <person name="Fu J.H."/>
            <person name="Cui C.S."/>
            <person name="Shi Y.H."/>
            <person name="He M."/>
        </authorList>
    </citation>
    <scope>NUCLEOTIDE SEQUENCE [LARGE SCALE GENOMIC DNA]</scope>
</reference>
<organism evidence="2 5">
    <name type="scientific">Agrotis segetum granulosis virus</name>
    <name type="common">AsGV</name>
    <name type="synonym">Agrotis segetum granulovirus</name>
    <dbReference type="NCBI Taxonomy" id="10464"/>
    <lineage>
        <taxon>Viruses</taxon>
        <taxon>Viruses incertae sedis</taxon>
        <taxon>Naldaviricetes</taxon>
        <taxon>Lefavirales</taxon>
        <taxon>Baculoviridae</taxon>
        <taxon>Betabaculovirus</taxon>
        <taxon>Betabaculovirus agsegetum</taxon>
    </lineage>
</organism>
<dbReference type="EMBL" id="AY522332">
    <property type="protein sequence ID" value="AAS82665.1"/>
    <property type="molecule type" value="Genomic_DNA"/>
</dbReference>
<reference evidence="4 6" key="3">
    <citation type="submission" date="2015-05" db="EMBL/GenBank/DDBJ databases">
        <title>Complete Sequence of an Agrotis segetum granulovirus isolate from Europe.</title>
        <authorList>
            <person name="Gueli Alletti G."/>
            <person name="Wennmann J.T."/>
            <person name="Jehle J.A."/>
        </authorList>
    </citation>
    <scope>NUCLEOTIDE SEQUENCE [LARGE SCALE GENOMIC DNA]</scope>
    <source>
        <strain evidence="4 6">DA</strain>
    </source>
</reference>
<feature type="region of interest" description="Disordered" evidence="1">
    <location>
        <begin position="1"/>
        <end position="20"/>
    </location>
</feature>
<dbReference type="InterPro" id="IPR009477">
    <property type="entry name" value="Baculo_Ac102"/>
</dbReference>
<dbReference type="EMBL" id="KR584663">
    <property type="protein sequence ID" value="AKN63361.1"/>
    <property type="molecule type" value="Genomic_DNA"/>
</dbReference>
<evidence type="ECO:0000313" key="2">
    <source>
        <dbReference type="EMBL" id="AAS82665.1"/>
    </source>
</evidence>
<dbReference type="Proteomes" id="UP000202635">
    <property type="component" value="Genome"/>
</dbReference>
<reference evidence="3" key="2">
    <citation type="journal article" date="2014" name="Arch. Virol.">
        <title>Complete genome sequence of Agrotis segetum granulovirus Shanghai strain.</title>
        <authorList>
            <person name="Zhang X."/>
            <person name="Liang Z."/>
            <person name="Yin X."/>
            <person name="Wang J."/>
            <person name="Shao X."/>
        </authorList>
    </citation>
    <scope>NUCLEOTIDE SEQUENCE</scope>
    <source>
        <strain evidence="3">L1</strain>
    </source>
</reference>
<name>Q6QXN4_GVAS</name>
<dbReference type="EMBL" id="KC994902">
    <property type="protein sequence ID" value="AHN92125.1"/>
    <property type="molecule type" value="Genomic_DNA"/>
</dbReference>
<evidence type="ECO:0000313" key="4">
    <source>
        <dbReference type="EMBL" id="AKN63361.1"/>
    </source>
</evidence>
<evidence type="ECO:0000313" key="5">
    <source>
        <dbReference type="Proteomes" id="UP000202635"/>
    </source>
</evidence>
<proteinExistence type="predicted"/>
<dbReference type="Pfam" id="PF06497">
    <property type="entry name" value="Baculo_Ac102"/>
    <property type="match status" value="1"/>
</dbReference>
<gene>
    <name evidence="2" type="primary">ORF73</name>
    <name evidence="3" type="ORF">AsGV086</name>
    <name evidence="4" type="ORF">AsGV087</name>
    <name evidence="2" type="ORF">AsGVgp073</name>
</gene>
<dbReference type="Proteomes" id="UP000232958">
    <property type="component" value="Segment"/>
</dbReference>
<dbReference type="OrthoDB" id="22006at10239"/>
<protein>
    <submittedName>
        <fullName evidence="2">ORF73</fullName>
    </submittedName>
</protein>
<sequence length="106" mass="11480">MENSLFTTPAPAPIAPNAPTDGSEEVLQALLQQNVGNIIRNDQSVGKKGVLQRLFPKTRGLKRLIDGIDEEREKLLVRGADEAVDTLEVLIDIVNGAFVIQDSTSV</sequence>
<evidence type="ECO:0000313" key="6">
    <source>
        <dbReference type="Proteomes" id="UP000232958"/>
    </source>
</evidence>
<evidence type="ECO:0000313" key="3">
    <source>
        <dbReference type="EMBL" id="AHN92125.1"/>
    </source>
</evidence>